<dbReference type="InterPro" id="IPR041657">
    <property type="entry name" value="HTH_17"/>
</dbReference>
<comment type="caution">
    <text evidence="2">The sequence shown here is derived from an EMBL/GenBank/DDBJ whole genome shotgun (WGS) entry which is preliminary data.</text>
</comment>
<evidence type="ECO:0000313" key="3">
    <source>
        <dbReference type="Proteomes" id="UP000614216"/>
    </source>
</evidence>
<feature type="domain" description="Helix-turn-helix" evidence="1">
    <location>
        <begin position="59"/>
        <end position="108"/>
    </location>
</feature>
<proteinExistence type="predicted"/>
<evidence type="ECO:0000259" key="1">
    <source>
        <dbReference type="Pfam" id="PF12728"/>
    </source>
</evidence>
<evidence type="ECO:0000313" key="2">
    <source>
        <dbReference type="EMBL" id="MBL6447647.1"/>
    </source>
</evidence>
<protein>
    <submittedName>
        <fullName evidence="2">Helix-turn-helix domain-containing protein</fullName>
    </submittedName>
</protein>
<dbReference type="AlphaFoldDB" id="A0A937KCL2"/>
<dbReference type="Pfam" id="PF12728">
    <property type="entry name" value="HTH_17"/>
    <property type="match status" value="1"/>
</dbReference>
<name>A0A937KCL2_9BACT</name>
<dbReference type="RefSeq" id="WP_202857186.1">
    <property type="nucleotide sequence ID" value="NZ_JAEUGD010000051.1"/>
</dbReference>
<dbReference type="EMBL" id="JAEUGD010000051">
    <property type="protein sequence ID" value="MBL6447647.1"/>
    <property type="molecule type" value="Genomic_DNA"/>
</dbReference>
<accession>A0A937KCL2</accession>
<organism evidence="2 3">
    <name type="scientific">Fulvivirga marina</name>
    <dbReference type="NCBI Taxonomy" id="2494733"/>
    <lineage>
        <taxon>Bacteria</taxon>
        <taxon>Pseudomonadati</taxon>
        <taxon>Bacteroidota</taxon>
        <taxon>Cytophagia</taxon>
        <taxon>Cytophagales</taxon>
        <taxon>Fulvivirgaceae</taxon>
        <taxon>Fulvivirga</taxon>
    </lineage>
</organism>
<gene>
    <name evidence="2" type="ORF">JMN32_15120</name>
</gene>
<sequence>MKYFFSLYSRTKKHNPMEVIVIEKESYKQLLAQLHQVVMRATRDAISETLSATDPVNDWVDPAEAMKLLNVKKNKLIELRDLKEITSSLHGRKYKYSKRSIHAFLERNII</sequence>
<dbReference type="Proteomes" id="UP000614216">
    <property type="component" value="Unassembled WGS sequence"/>
</dbReference>
<reference evidence="2" key="1">
    <citation type="submission" date="2021-01" db="EMBL/GenBank/DDBJ databases">
        <title>Fulvivirga kasyanovii gen. nov., sp nov., a novel member of the phylum Bacteroidetes isolated from seawater in a mussel farm.</title>
        <authorList>
            <person name="Zhao L.-H."/>
            <person name="Wang Z.-J."/>
        </authorList>
    </citation>
    <scope>NUCLEOTIDE SEQUENCE</scope>
    <source>
        <strain evidence="2">29W222</strain>
    </source>
</reference>
<keyword evidence="3" id="KW-1185">Reference proteome</keyword>